<dbReference type="RefSeq" id="WP_272742462.1">
    <property type="nucleotide sequence ID" value="NZ_JAQQKW010000012.1"/>
</dbReference>
<gene>
    <name evidence="1" type="ORF">PQU94_16135</name>
</gene>
<protein>
    <submittedName>
        <fullName evidence="1">Uncharacterized protein</fullName>
    </submittedName>
</protein>
<evidence type="ECO:0000313" key="1">
    <source>
        <dbReference type="EMBL" id="MDC7695807.1"/>
    </source>
</evidence>
<name>A0ABT5IHY8_9CAUL</name>
<accession>A0ABT5IHY8</accession>
<proteinExistence type="predicted"/>
<reference evidence="1 2" key="1">
    <citation type="submission" date="2023-01" db="EMBL/GenBank/DDBJ databases">
        <title>Novel species of the genus Asticcacaulis isolated from rivers.</title>
        <authorList>
            <person name="Lu H."/>
        </authorList>
    </citation>
    <scope>NUCLEOTIDE SEQUENCE [LARGE SCALE GENOMIC DNA]</scope>
    <source>
        <strain evidence="1 2">DXS10W</strain>
    </source>
</reference>
<dbReference type="EMBL" id="JAQQKW010000012">
    <property type="protein sequence ID" value="MDC7695807.1"/>
    <property type="molecule type" value="Genomic_DNA"/>
</dbReference>
<evidence type="ECO:0000313" key="2">
    <source>
        <dbReference type="Proteomes" id="UP001216595"/>
    </source>
</evidence>
<comment type="caution">
    <text evidence="1">The sequence shown here is derived from an EMBL/GenBank/DDBJ whole genome shotgun (WGS) entry which is preliminary data.</text>
</comment>
<dbReference type="Proteomes" id="UP001216595">
    <property type="component" value="Unassembled WGS sequence"/>
</dbReference>
<keyword evidence="2" id="KW-1185">Reference proteome</keyword>
<organism evidence="1 2">
    <name type="scientific">Asticcacaulis currens</name>
    <dbReference type="NCBI Taxonomy" id="2984210"/>
    <lineage>
        <taxon>Bacteria</taxon>
        <taxon>Pseudomonadati</taxon>
        <taxon>Pseudomonadota</taxon>
        <taxon>Alphaproteobacteria</taxon>
        <taxon>Caulobacterales</taxon>
        <taxon>Caulobacteraceae</taxon>
        <taxon>Asticcacaulis</taxon>
    </lineage>
</organism>
<sequence>MNETINDLLTPEARQRLEAQVTRAADKDRALRRFLNGVPLAKGLIRTALDTALRSDPFALLAEGWRTSKDIRTFYQGERAQLGEPVVVKLAAHDIERDLTPEVVIHVGAERRFPLRLALTLCGAFEGVELSILDRDMIAVGSGRCHLSLKLRVAGRTLESLTLGKLTLPGEHRLTPALPLYS</sequence>